<dbReference type="Proteomes" id="UP000309389">
    <property type="component" value="Unassembled WGS sequence"/>
</dbReference>
<name>A0A4T3EY95_9SPHN</name>
<dbReference type="AlphaFoldDB" id="A0A4T3EY95"/>
<dbReference type="RefSeq" id="WP_136694606.1">
    <property type="nucleotide sequence ID" value="NZ_SSHH01000004.1"/>
</dbReference>
<gene>
    <name evidence="1" type="ORF">E5222_14985</name>
</gene>
<evidence type="ECO:0000313" key="2">
    <source>
        <dbReference type="Proteomes" id="UP000309389"/>
    </source>
</evidence>
<proteinExistence type="predicted"/>
<protein>
    <submittedName>
        <fullName evidence="1">Uncharacterized protein</fullName>
    </submittedName>
</protein>
<sequence>MIGKLIGAFAGAQASKHTRSIGGTGGAVLGALAVPIIGRMRLPALLALGAGAYAAKKLGEKGKKAAPAE</sequence>
<organism evidence="1 2">
    <name type="scientific">Alteraurantiacibacter aquimixticola</name>
    <dbReference type="NCBI Taxonomy" id="2489173"/>
    <lineage>
        <taxon>Bacteria</taxon>
        <taxon>Pseudomonadati</taxon>
        <taxon>Pseudomonadota</taxon>
        <taxon>Alphaproteobacteria</taxon>
        <taxon>Sphingomonadales</taxon>
        <taxon>Erythrobacteraceae</taxon>
        <taxon>Alteraurantiacibacter</taxon>
    </lineage>
</organism>
<keyword evidence="2" id="KW-1185">Reference proteome</keyword>
<accession>A0A4T3EY95</accession>
<reference evidence="1 2" key="1">
    <citation type="submission" date="2019-04" db="EMBL/GenBank/DDBJ databases">
        <title>Altererythrobacter aquimixticola sp. nov., isolated from sediment of junction between the ocean and a freshwater spring.</title>
        <authorList>
            <person name="Yoon J.-H."/>
        </authorList>
    </citation>
    <scope>NUCLEOTIDE SEQUENCE [LARGE SCALE GENOMIC DNA]</scope>
    <source>
        <strain evidence="1 2">SSKS-13</strain>
    </source>
</reference>
<comment type="caution">
    <text evidence="1">The sequence shown here is derived from an EMBL/GenBank/DDBJ whole genome shotgun (WGS) entry which is preliminary data.</text>
</comment>
<dbReference type="EMBL" id="SSHH01000004">
    <property type="protein sequence ID" value="TIX49031.1"/>
    <property type="molecule type" value="Genomic_DNA"/>
</dbReference>
<evidence type="ECO:0000313" key="1">
    <source>
        <dbReference type="EMBL" id="TIX49031.1"/>
    </source>
</evidence>